<evidence type="ECO:0000313" key="2">
    <source>
        <dbReference type="EMBL" id="RHD79708.1"/>
    </source>
</evidence>
<feature type="domain" description="DUF6046" evidence="1">
    <location>
        <begin position="170"/>
        <end position="278"/>
    </location>
</feature>
<dbReference type="AlphaFoldDB" id="A0A414H890"/>
<comment type="caution">
    <text evidence="2">The sequence shown here is derived from an EMBL/GenBank/DDBJ whole genome shotgun (WGS) entry which is preliminary data.</text>
</comment>
<protein>
    <recommendedName>
        <fullName evidence="1">DUF6046 domain-containing protein</fullName>
    </recommendedName>
</protein>
<accession>A0A414H890</accession>
<gene>
    <name evidence="2" type="ORF">DW783_10960</name>
</gene>
<sequence length="325" mass="36477">MGRLIQIASSTLLSGGILGNGSIGSYISNSARLAMGMGLAELQDGQVHYFSKHHDLLKRAAVQITSQTAYGLLRSYPRYLKYWEQQVRDKYLQTQSQSSLANKTGQYYRLISEQQAVAQKKSHTDSIVGRTVADFLELSISKEGKYYDNSECKVLPNSQYGLVTFVDLGPQIQIGSRNNILLTQVQGRDYTRKEYISGGDLEITINGKITSKYPDVYPEAEVSKFIKLVQYKGVVDCDNTVLRQFNISQLIIQGYTLHPTDCRNVQPYSLNCVAVEPSEAVELKLAGQEKADTAIRHTNKWIKYVKFGTEIVDPASLLKLTRLWV</sequence>
<evidence type="ECO:0000313" key="3">
    <source>
        <dbReference type="Proteomes" id="UP000283429"/>
    </source>
</evidence>
<dbReference type="Pfam" id="PF19512">
    <property type="entry name" value="DUF6046"/>
    <property type="match status" value="1"/>
</dbReference>
<reference evidence="2 3" key="1">
    <citation type="submission" date="2018-08" db="EMBL/GenBank/DDBJ databases">
        <title>A genome reference for cultivated species of the human gut microbiota.</title>
        <authorList>
            <person name="Zou Y."/>
            <person name="Xue W."/>
            <person name="Luo G."/>
        </authorList>
    </citation>
    <scope>NUCLEOTIDE SEQUENCE [LARGE SCALE GENOMIC DNA]</scope>
    <source>
        <strain evidence="2 3">AM30-40</strain>
    </source>
</reference>
<dbReference type="EMBL" id="QSJM01000029">
    <property type="protein sequence ID" value="RHD79708.1"/>
    <property type="molecule type" value="Genomic_DNA"/>
</dbReference>
<dbReference type="Proteomes" id="UP000283429">
    <property type="component" value="Unassembled WGS sequence"/>
</dbReference>
<organism evidence="2 3">
    <name type="scientific">Phocaeicola vulgatus</name>
    <name type="common">Bacteroides vulgatus</name>
    <dbReference type="NCBI Taxonomy" id="821"/>
    <lineage>
        <taxon>Bacteria</taxon>
        <taxon>Pseudomonadati</taxon>
        <taxon>Bacteroidota</taxon>
        <taxon>Bacteroidia</taxon>
        <taxon>Bacteroidales</taxon>
        <taxon>Bacteroidaceae</taxon>
        <taxon>Phocaeicola</taxon>
    </lineage>
</organism>
<dbReference type="RefSeq" id="WP_117652809.1">
    <property type="nucleotide sequence ID" value="NZ_JADNJS010000006.1"/>
</dbReference>
<evidence type="ECO:0000259" key="1">
    <source>
        <dbReference type="Pfam" id="PF19512"/>
    </source>
</evidence>
<proteinExistence type="predicted"/>
<name>A0A414H890_PHOVU</name>
<dbReference type="InterPro" id="IPR046109">
    <property type="entry name" value="DUF6046"/>
</dbReference>